<keyword evidence="6" id="KW-0808">Transferase</keyword>
<feature type="domain" description="Protein kinase" evidence="13">
    <location>
        <begin position="901"/>
        <end position="1159"/>
    </location>
</feature>
<dbReference type="Proteomes" id="UP000800036">
    <property type="component" value="Unassembled WGS sequence"/>
</dbReference>
<evidence type="ECO:0000256" key="3">
    <source>
        <dbReference type="ARBA" id="ARBA00022490"/>
    </source>
</evidence>
<organism evidence="14 15">
    <name type="scientific">Bimuria novae-zelandiae CBS 107.79</name>
    <dbReference type="NCBI Taxonomy" id="1447943"/>
    <lineage>
        <taxon>Eukaryota</taxon>
        <taxon>Fungi</taxon>
        <taxon>Dikarya</taxon>
        <taxon>Ascomycota</taxon>
        <taxon>Pezizomycotina</taxon>
        <taxon>Dothideomycetes</taxon>
        <taxon>Pleosporomycetidae</taxon>
        <taxon>Pleosporales</taxon>
        <taxon>Massarineae</taxon>
        <taxon>Didymosphaeriaceae</taxon>
        <taxon>Bimuria</taxon>
    </lineage>
</organism>
<dbReference type="GO" id="GO:0005524">
    <property type="term" value="F:ATP binding"/>
    <property type="evidence" value="ECO:0007669"/>
    <property type="project" value="UniProtKB-KW"/>
</dbReference>
<dbReference type="GO" id="GO:0035556">
    <property type="term" value="P:intracellular signal transduction"/>
    <property type="evidence" value="ECO:0007669"/>
    <property type="project" value="TreeGrafter"/>
</dbReference>
<dbReference type="Gene3D" id="1.10.510.10">
    <property type="entry name" value="Transferase(Phosphotransferase) domain 1"/>
    <property type="match status" value="1"/>
</dbReference>
<evidence type="ECO:0000256" key="2">
    <source>
        <dbReference type="ARBA" id="ARBA00012513"/>
    </source>
</evidence>
<sequence>MSQPRRDGSPHGHPASSLSQLTRFTSTPEYASLPKTKSASNLLSQRQTAGLSVNTKRMSIDAGQLDRMARSPIVPEHEHGLGSSGLRRIRQQPGSRGVSAHRAASLNINPTPPASRHPSTSAPTVPGSPTLAFGEDLSRFPSESLHSFSFATQTDEFVHNRQNVLKRSIDFMQNKLGWAATNSGIAQAQAKLSGDQEVQSMIELLTRANLIGNDASGAHGMATLGPLTGPAEVDGANLFEKSFVNVERSASPDSLLSPARSPTHKTPTDMVNGDATHENLAARSSAVSDQTSENSSQQLDASPPLPPQRAALKRTLTDVAPLSIQHLLNDALAQPYRVGDQELASQLMSPSIPTATPISSMPGPHAGGPAPHGQHGSRWAPAAQAIFTTEAAAPWTITSANDLACLVFGVTKAEVRKLGILEVVREERRKWLEDKLRDPQVGSKVSRDLQNQSQQSHPAPTTTMKVGNGVTARLLSKPSSRQVAQKRRSQTDDGSGSSYAQKSNVKGGLNHESKPSRGVLLCGDVVPIQKRNGATGSASLWVKEKRGGLIWVLEEIAEDVVYINVDEVGCVVKGHGAIEEVFGSDRLRRGMDLSRLIPAIPRVQGVHTGALDYEKIAELRNFTARTANSINIPVTVEALLSEPTFRVSSFPHIAGIVVLSAADLTITSSNTVFVSALFGQSQPQGLHITSLIPGFDKILSVMTDDDNVDLVDGIVIPEHSFRRARALLAIREGRGDAASLFLKPSGLPGLHRDGTDIMVDVQMRVVKSEKKPSYDEQVIEEEDVASDRPLTAELVFALWITYSRQLHAVNHGVGPVTPLVSRPGTPPRQPSPGQSTLINTEEPETESEPEQTKPDAPVSLLTQQLQEANQLTSPVELRAKRPLEVAGEVEEPPRKKVIGDFVVIEDMGQGAYGQVKLCRNKKTSIKKVIKFVTKRRILVDTWTRDRRLGTVPLEIHVLDYLRRDGFKHPNIVEMTDFFEDDTNYYIEMVPHGLPGMDLFDYIELRVNMEEKECRKIFVQVAEAVHHLHTKAKVVHRDIKDENVILDGEGNIKLIDFGSAAYIKSGPFDVFVGTIDYAAPEVLQGTAYRGKEQDVWALGILLYTIVYKENPFYSIDEIMDHELRVPYIMSEENIDLIRLMLDRDVERRITISQVLEHPWCQMTE</sequence>
<feature type="region of interest" description="Disordered" evidence="12">
    <location>
        <begin position="817"/>
        <end position="856"/>
    </location>
</feature>
<dbReference type="GO" id="GO:0005829">
    <property type="term" value="C:cytosol"/>
    <property type="evidence" value="ECO:0007669"/>
    <property type="project" value="TreeGrafter"/>
</dbReference>
<dbReference type="CDD" id="cd14004">
    <property type="entry name" value="STKc_PASK"/>
    <property type="match status" value="1"/>
</dbReference>
<accession>A0A6A5VS11</accession>
<evidence type="ECO:0000256" key="4">
    <source>
        <dbReference type="ARBA" id="ARBA00022527"/>
    </source>
</evidence>
<dbReference type="InterPro" id="IPR057213">
    <property type="entry name" value="DUF7891"/>
</dbReference>
<feature type="region of interest" description="Disordered" evidence="12">
    <location>
        <begin position="250"/>
        <end position="308"/>
    </location>
</feature>
<feature type="region of interest" description="Disordered" evidence="12">
    <location>
        <begin position="1"/>
        <end position="132"/>
    </location>
</feature>
<feature type="compositionally biased region" description="Basic and acidic residues" evidence="12">
    <location>
        <begin position="1"/>
        <end position="10"/>
    </location>
</feature>
<dbReference type="GO" id="GO:0005634">
    <property type="term" value="C:nucleus"/>
    <property type="evidence" value="ECO:0007669"/>
    <property type="project" value="TreeGrafter"/>
</dbReference>
<dbReference type="OrthoDB" id="10252171at2759"/>
<dbReference type="Pfam" id="PF00069">
    <property type="entry name" value="Pkinase"/>
    <property type="match status" value="1"/>
</dbReference>
<dbReference type="GO" id="GO:0045719">
    <property type="term" value="P:negative regulation of glycogen biosynthetic process"/>
    <property type="evidence" value="ECO:0007669"/>
    <property type="project" value="TreeGrafter"/>
</dbReference>
<dbReference type="PANTHER" id="PTHR24346:SF51">
    <property type="entry name" value="PAS DOMAIN-CONTAINING SERINE_THREONINE-PROTEIN KINASE"/>
    <property type="match status" value="1"/>
</dbReference>
<evidence type="ECO:0000256" key="8">
    <source>
        <dbReference type="ARBA" id="ARBA00022777"/>
    </source>
</evidence>
<feature type="compositionally biased region" description="Polar residues" evidence="12">
    <location>
        <begin position="285"/>
        <end position="300"/>
    </location>
</feature>
<evidence type="ECO:0000313" key="14">
    <source>
        <dbReference type="EMBL" id="KAF1979360.1"/>
    </source>
</evidence>
<dbReference type="Gene3D" id="3.30.200.20">
    <property type="entry name" value="Phosphorylase Kinase, domain 1"/>
    <property type="match status" value="1"/>
</dbReference>
<protein>
    <recommendedName>
        <fullName evidence="2">non-specific serine/threonine protein kinase</fullName>
        <ecNumber evidence="2">2.7.11.1</ecNumber>
    </recommendedName>
</protein>
<dbReference type="SMART" id="SM00220">
    <property type="entry name" value="S_TKc"/>
    <property type="match status" value="1"/>
</dbReference>
<evidence type="ECO:0000256" key="12">
    <source>
        <dbReference type="SAM" id="MobiDB-lite"/>
    </source>
</evidence>
<evidence type="ECO:0000256" key="1">
    <source>
        <dbReference type="ARBA" id="ARBA00004496"/>
    </source>
</evidence>
<dbReference type="PANTHER" id="PTHR24346">
    <property type="entry name" value="MAP/MICROTUBULE AFFINITY-REGULATING KINASE"/>
    <property type="match status" value="1"/>
</dbReference>
<dbReference type="PROSITE" id="PS00108">
    <property type="entry name" value="PROTEIN_KINASE_ST"/>
    <property type="match status" value="1"/>
</dbReference>
<evidence type="ECO:0000256" key="7">
    <source>
        <dbReference type="ARBA" id="ARBA00022741"/>
    </source>
</evidence>
<evidence type="ECO:0000256" key="11">
    <source>
        <dbReference type="ARBA" id="ARBA00048679"/>
    </source>
</evidence>
<keyword evidence="9" id="KW-0067">ATP-binding</keyword>
<dbReference type="GO" id="GO:0004674">
    <property type="term" value="F:protein serine/threonine kinase activity"/>
    <property type="evidence" value="ECO:0007669"/>
    <property type="project" value="UniProtKB-KW"/>
</dbReference>
<keyword evidence="5" id="KW-0597">Phosphoprotein</keyword>
<reference evidence="14" key="1">
    <citation type="journal article" date="2020" name="Stud. Mycol.">
        <title>101 Dothideomycetes genomes: a test case for predicting lifestyles and emergence of pathogens.</title>
        <authorList>
            <person name="Haridas S."/>
            <person name="Albert R."/>
            <person name="Binder M."/>
            <person name="Bloem J."/>
            <person name="Labutti K."/>
            <person name="Salamov A."/>
            <person name="Andreopoulos B."/>
            <person name="Baker S."/>
            <person name="Barry K."/>
            <person name="Bills G."/>
            <person name="Bluhm B."/>
            <person name="Cannon C."/>
            <person name="Castanera R."/>
            <person name="Culley D."/>
            <person name="Daum C."/>
            <person name="Ezra D."/>
            <person name="Gonzalez J."/>
            <person name="Henrissat B."/>
            <person name="Kuo A."/>
            <person name="Liang C."/>
            <person name="Lipzen A."/>
            <person name="Lutzoni F."/>
            <person name="Magnuson J."/>
            <person name="Mondo S."/>
            <person name="Nolan M."/>
            <person name="Ohm R."/>
            <person name="Pangilinan J."/>
            <person name="Park H.-J."/>
            <person name="Ramirez L."/>
            <person name="Alfaro M."/>
            <person name="Sun H."/>
            <person name="Tritt A."/>
            <person name="Yoshinaga Y."/>
            <person name="Zwiers L.-H."/>
            <person name="Turgeon B."/>
            <person name="Goodwin S."/>
            <person name="Spatafora J."/>
            <person name="Crous P."/>
            <person name="Grigoriev I."/>
        </authorList>
    </citation>
    <scope>NUCLEOTIDE SEQUENCE</scope>
    <source>
        <strain evidence="14">CBS 107.79</strain>
    </source>
</reference>
<dbReference type="EMBL" id="ML976658">
    <property type="protein sequence ID" value="KAF1979360.1"/>
    <property type="molecule type" value="Genomic_DNA"/>
</dbReference>
<evidence type="ECO:0000256" key="10">
    <source>
        <dbReference type="ARBA" id="ARBA00047899"/>
    </source>
</evidence>
<dbReference type="PROSITE" id="PS50011">
    <property type="entry name" value="PROTEIN_KINASE_DOM"/>
    <property type="match status" value="1"/>
</dbReference>
<evidence type="ECO:0000256" key="5">
    <source>
        <dbReference type="ARBA" id="ARBA00022553"/>
    </source>
</evidence>
<comment type="catalytic activity">
    <reaction evidence="11">
        <text>L-seryl-[protein] + ATP = O-phospho-L-seryl-[protein] + ADP + H(+)</text>
        <dbReference type="Rhea" id="RHEA:17989"/>
        <dbReference type="Rhea" id="RHEA-COMP:9863"/>
        <dbReference type="Rhea" id="RHEA-COMP:11604"/>
        <dbReference type="ChEBI" id="CHEBI:15378"/>
        <dbReference type="ChEBI" id="CHEBI:29999"/>
        <dbReference type="ChEBI" id="CHEBI:30616"/>
        <dbReference type="ChEBI" id="CHEBI:83421"/>
        <dbReference type="ChEBI" id="CHEBI:456216"/>
        <dbReference type="EC" id="2.7.11.1"/>
    </reaction>
</comment>
<feature type="compositionally biased region" description="Polar residues" evidence="12">
    <location>
        <begin position="16"/>
        <end position="57"/>
    </location>
</feature>
<comment type="subcellular location">
    <subcellularLocation>
        <location evidence="1">Cytoplasm</location>
    </subcellularLocation>
</comment>
<evidence type="ECO:0000256" key="6">
    <source>
        <dbReference type="ARBA" id="ARBA00022679"/>
    </source>
</evidence>
<evidence type="ECO:0000313" key="15">
    <source>
        <dbReference type="Proteomes" id="UP000800036"/>
    </source>
</evidence>
<dbReference type="AlphaFoldDB" id="A0A6A5VS11"/>
<comment type="catalytic activity">
    <reaction evidence="10">
        <text>L-threonyl-[protein] + ATP = O-phospho-L-threonyl-[protein] + ADP + H(+)</text>
        <dbReference type="Rhea" id="RHEA:46608"/>
        <dbReference type="Rhea" id="RHEA-COMP:11060"/>
        <dbReference type="Rhea" id="RHEA-COMP:11605"/>
        <dbReference type="ChEBI" id="CHEBI:15378"/>
        <dbReference type="ChEBI" id="CHEBI:30013"/>
        <dbReference type="ChEBI" id="CHEBI:30616"/>
        <dbReference type="ChEBI" id="CHEBI:61977"/>
        <dbReference type="ChEBI" id="CHEBI:456216"/>
        <dbReference type="EC" id="2.7.11.1"/>
    </reaction>
</comment>
<keyword evidence="7" id="KW-0547">Nucleotide-binding</keyword>
<gene>
    <name evidence="14" type="ORF">BU23DRAFT_549361</name>
</gene>
<feature type="region of interest" description="Disordered" evidence="12">
    <location>
        <begin position="439"/>
        <end position="513"/>
    </location>
</feature>
<dbReference type="Pfam" id="PF25421">
    <property type="entry name" value="DUF7891"/>
    <property type="match status" value="1"/>
</dbReference>
<evidence type="ECO:0000256" key="9">
    <source>
        <dbReference type="ARBA" id="ARBA00022840"/>
    </source>
</evidence>
<dbReference type="InterPro" id="IPR011009">
    <property type="entry name" value="Kinase-like_dom_sf"/>
</dbReference>
<dbReference type="InterPro" id="IPR008271">
    <property type="entry name" value="Ser/Thr_kinase_AS"/>
</dbReference>
<keyword evidence="4" id="KW-0723">Serine/threonine-protein kinase</keyword>
<feature type="compositionally biased region" description="Polar residues" evidence="12">
    <location>
        <begin position="492"/>
        <end position="504"/>
    </location>
</feature>
<keyword evidence="3" id="KW-0963">Cytoplasm</keyword>
<dbReference type="InterPro" id="IPR000719">
    <property type="entry name" value="Prot_kinase_dom"/>
</dbReference>
<feature type="compositionally biased region" description="Polar residues" evidence="12">
    <location>
        <begin position="448"/>
        <end position="465"/>
    </location>
</feature>
<keyword evidence="15" id="KW-1185">Reference proteome</keyword>
<name>A0A6A5VS11_9PLEO</name>
<dbReference type="FunFam" id="3.30.200.20:FF:000314">
    <property type="entry name" value="Serine/threonine protein kinase"/>
    <property type="match status" value="1"/>
</dbReference>
<evidence type="ECO:0000259" key="13">
    <source>
        <dbReference type="PROSITE" id="PS50011"/>
    </source>
</evidence>
<dbReference type="EC" id="2.7.11.1" evidence="2"/>
<keyword evidence="8 14" id="KW-0418">Kinase</keyword>
<proteinExistence type="predicted"/>
<dbReference type="FunFam" id="1.10.510.10:FF:000320">
    <property type="entry name" value="Serine/threonine protein kinase"/>
    <property type="match status" value="1"/>
</dbReference>
<dbReference type="SUPFAM" id="SSF56112">
    <property type="entry name" value="Protein kinase-like (PK-like)"/>
    <property type="match status" value="1"/>
</dbReference>